<evidence type="ECO:0000313" key="11">
    <source>
        <dbReference type="Proteomes" id="UP000619260"/>
    </source>
</evidence>
<evidence type="ECO:0000256" key="3">
    <source>
        <dbReference type="ARBA" id="ARBA00022714"/>
    </source>
</evidence>
<keyword evidence="4" id="KW-0479">Metal-binding</keyword>
<dbReference type="Gene3D" id="3.10.20.30">
    <property type="match status" value="1"/>
</dbReference>
<dbReference type="GO" id="GO:0051537">
    <property type="term" value="F:2 iron, 2 sulfur cluster binding"/>
    <property type="evidence" value="ECO:0007669"/>
    <property type="project" value="UniProtKB-KW"/>
</dbReference>
<dbReference type="CDD" id="cd00207">
    <property type="entry name" value="fer2"/>
    <property type="match status" value="1"/>
</dbReference>
<evidence type="ECO:0000256" key="8">
    <source>
        <dbReference type="ARBA" id="ARBA00034078"/>
    </source>
</evidence>
<accession>A0A8J4DW82</accession>
<dbReference type="PROSITE" id="PS00197">
    <property type="entry name" value="2FE2S_FER_1"/>
    <property type="match status" value="1"/>
</dbReference>
<keyword evidence="5" id="KW-0249">Electron transport</keyword>
<dbReference type="InterPro" id="IPR006058">
    <property type="entry name" value="2Fe2S_fd_BS"/>
</dbReference>
<dbReference type="RefSeq" id="WP_203905373.1">
    <property type="nucleotide sequence ID" value="NZ_BOPF01000060.1"/>
</dbReference>
<dbReference type="Pfam" id="PF00111">
    <property type="entry name" value="Fer2"/>
    <property type="match status" value="1"/>
</dbReference>
<dbReference type="Proteomes" id="UP000619260">
    <property type="component" value="Unassembled WGS sequence"/>
</dbReference>
<dbReference type="InterPro" id="IPR001041">
    <property type="entry name" value="2Fe-2S_ferredoxin-type"/>
</dbReference>
<dbReference type="PANTHER" id="PTHR43112">
    <property type="entry name" value="FERREDOXIN"/>
    <property type="match status" value="1"/>
</dbReference>
<evidence type="ECO:0000256" key="2">
    <source>
        <dbReference type="ARBA" id="ARBA00022448"/>
    </source>
</evidence>
<keyword evidence="3" id="KW-0001">2Fe-2S</keyword>
<dbReference type="EMBL" id="BOPF01000060">
    <property type="protein sequence ID" value="GIJ51973.1"/>
    <property type="molecule type" value="Genomic_DNA"/>
</dbReference>
<keyword evidence="6" id="KW-0408">Iron</keyword>
<keyword evidence="7" id="KW-0411">Iron-sulfur</keyword>
<dbReference type="AlphaFoldDB" id="A0A8J4DW82"/>
<keyword evidence="11" id="KW-1185">Reference proteome</keyword>
<comment type="caution">
    <text evidence="10">The sequence shown here is derived from an EMBL/GenBank/DDBJ whole genome shotgun (WGS) entry which is preliminary data.</text>
</comment>
<evidence type="ECO:0000256" key="5">
    <source>
        <dbReference type="ARBA" id="ARBA00022982"/>
    </source>
</evidence>
<keyword evidence="2" id="KW-0813">Transport</keyword>
<gene>
    <name evidence="10" type="ORF">Val02_88590</name>
</gene>
<evidence type="ECO:0000313" key="10">
    <source>
        <dbReference type="EMBL" id="GIJ51973.1"/>
    </source>
</evidence>
<dbReference type="PANTHER" id="PTHR43112:SF3">
    <property type="entry name" value="FERREDOXIN-2, CHLOROPLASTIC"/>
    <property type="match status" value="1"/>
</dbReference>
<evidence type="ECO:0000256" key="1">
    <source>
        <dbReference type="ARBA" id="ARBA00007874"/>
    </source>
</evidence>
<evidence type="ECO:0000256" key="6">
    <source>
        <dbReference type="ARBA" id="ARBA00023004"/>
    </source>
</evidence>
<reference evidence="10" key="1">
    <citation type="submission" date="2021-01" db="EMBL/GenBank/DDBJ databases">
        <title>Whole genome shotgun sequence of Virgisporangium aliadipatigenens NBRC 105644.</title>
        <authorList>
            <person name="Komaki H."/>
            <person name="Tamura T."/>
        </authorList>
    </citation>
    <scope>NUCLEOTIDE SEQUENCE</scope>
    <source>
        <strain evidence="10">NBRC 105644</strain>
    </source>
</reference>
<dbReference type="PROSITE" id="PS51085">
    <property type="entry name" value="2FE2S_FER_2"/>
    <property type="match status" value="1"/>
</dbReference>
<evidence type="ECO:0000256" key="7">
    <source>
        <dbReference type="ARBA" id="ARBA00023014"/>
    </source>
</evidence>
<dbReference type="InterPro" id="IPR012675">
    <property type="entry name" value="Beta-grasp_dom_sf"/>
</dbReference>
<dbReference type="SUPFAM" id="SSF54292">
    <property type="entry name" value="2Fe-2S ferredoxin-like"/>
    <property type="match status" value="1"/>
</dbReference>
<feature type="domain" description="2Fe-2S ferredoxin-type" evidence="9">
    <location>
        <begin position="2"/>
        <end position="93"/>
    </location>
</feature>
<protein>
    <recommendedName>
        <fullName evidence="9">2Fe-2S ferredoxin-type domain-containing protein</fullName>
    </recommendedName>
</protein>
<dbReference type="InterPro" id="IPR036010">
    <property type="entry name" value="2Fe-2S_ferredoxin-like_sf"/>
</dbReference>
<sequence length="112" mass="12005">MPIITVHPAAVRVVAPPGRTIVESLRLAGWRSRYACRRGGCGTCKAPLLRGRVTYEQPLAESVLTAAERSAGLCLPCRAVPVDDIVIAQGEHSLRPILASSPCPPRPPFPEE</sequence>
<proteinExistence type="inferred from homology"/>
<dbReference type="GO" id="GO:0046872">
    <property type="term" value="F:metal ion binding"/>
    <property type="evidence" value="ECO:0007669"/>
    <property type="project" value="UniProtKB-KW"/>
</dbReference>
<evidence type="ECO:0000256" key="4">
    <source>
        <dbReference type="ARBA" id="ARBA00022723"/>
    </source>
</evidence>
<comment type="similarity">
    <text evidence="1">Belongs to the 2Fe2S plant-type ferredoxin family.</text>
</comment>
<evidence type="ECO:0000259" key="9">
    <source>
        <dbReference type="PROSITE" id="PS51085"/>
    </source>
</evidence>
<name>A0A8J4DW82_9ACTN</name>
<organism evidence="10 11">
    <name type="scientific">Virgisporangium aliadipatigenens</name>
    <dbReference type="NCBI Taxonomy" id="741659"/>
    <lineage>
        <taxon>Bacteria</taxon>
        <taxon>Bacillati</taxon>
        <taxon>Actinomycetota</taxon>
        <taxon>Actinomycetes</taxon>
        <taxon>Micromonosporales</taxon>
        <taxon>Micromonosporaceae</taxon>
        <taxon>Virgisporangium</taxon>
    </lineage>
</organism>
<comment type="cofactor">
    <cofactor evidence="8">
        <name>[2Fe-2S] cluster</name>
        <dbReference type="ChEBI" id="CHEBI:190135"/>
    </cofactor>
</comment>